<dbReference type="PANTHER" id="PTHR35253">
    <property type="entry name" value="COILED-COIL DOMAIN-CONTAINING PROTEIN 152"/>
    <property type="match status" value="1"/>
</dbReference>
<evidence type="ECO:0008006" key="3">
    <source>
        <dbReference type="Google" id="ProtNLM"/>
    </source>
</evidence>
<dbReference type="AlphaFoldDB" id="A0A803J6Y2"/>
<reference evidence="2" key="2">
    <citation type="submission" date="2021-03" db="UniProtKB">
        <authorList>
            <consortium name="Ensembl"/>
        </authorList>
    </citation>
    <scope>IDENTIFICATION</scope>
</reference>
<dbReference type="PANTHER" id="PTHR35253:SF1">
    <property type="entry name" value="COILED-COIL DOMAIN-CONTAINING PROTEIN 152"/>
    <property type="match status" value="1"/>
</dbReference>
<accession>A0A803J6Y2</accession>
<evidence type="ECO:0000313" key="2">
    <source>
        <dbReference type="Ensembl" id="ENSXETP00000103560"/>
    </source>
</evidence>
<feature type="coiled-coil region" evidence="1">
    <location>
        <begin position="162"/>
        <end position="193"/>
    </location>
</feature>
<proteinExistence type="predicted"/>
<dbReference type="Ensembl" id="ENSXETT00000115584">
    <property type="protein sequence ID" value="ENSXETP00000103560"/>
    <property type="gene ID" value="ENSXETG00000048344"/>
</dbReference>
<dbReference type="FunCoup" id="A0A803J6Y2">
    <property type="interactions" value="5"/>
</dbReference>
<sequence length="262" mass="30527">MCVSKVTVSQCKGKEMKKNSCVNLDHLLENYSQIEKKFAEINGKNILLEVQIEKSNRMWKLSCAKEAAYKEDCEALQNVIKGLQETVEKQCNIRDENFSLKKSMKILEEKLQAADEDHKNKVDVLKTEFESKEEGCKAQIQKIHSEVSAKLKLKEDENMNLLRKKDTEIAELKQQLQNKEKEMQKELIKQQIEFAAKLAKIEDKNSRFHPDTSTLSKNIYRTKLQHLQEEKNKVIESLRSKIKDLEQQTSSGSDSRLKRRRV</sequence>
<reference evidence="2" key="1">
    <citation type="journal article" date="2010" name="Science">
        <title>The genome of the Western clawed frog Xenopus tropicalis.</title>
        <authorList>
            <person name="Hellsten U."/>
            <person name="Harland R.M."/>
            <person name="Gilchrist M.J."/>
            <person name="Hendrix D."/>
            <person name="Jurka J."/>
            <person name="Kapitonov V."/>
            <person name="Ovcharenko I."/>
            <person name="Putnam N.H."/>
            <person name="Shu S."/>
            <person name="Taher L."/>
            <person name="Blitz I.L."/>
            <person name="Blumberg B."/>
            <person name="Dichmann D.S."/>
            <person name="Dubchak I."/>
            <person name="Amaya E."/>
            <person name="Detter J.C."/>
            <person name="Fletcher R."/>
            <person name="Gerhard D.S."/>
            <person name="Goodstein D."/>
            <person name="Graves T."/>
            <person name="Grigoriev I.V."/>
            <person name="Grimwood J."/>
            <person name="Kawashima T."/>
            <person name="Lindquist E."/>
            <person name="Lucas S.M."/>
            <person name="Mead P.E."/>
            <person name="Mitros T."/>
            <person name="Ogino H."/>
            <person name="Ohta Y."/>
            <person name="Poliakov A.V."/>
            <person name="Pollet N."/>
            <person name="Robert J."/>
            <person name="Salamov A."/>
            <person name="Sater A.K."/>
            <person name="Schmutz J."/>
            <person name="Terry A."/>
            <person name="Vize P.D."/>
            <person name="Warren W.C."/>
            <person name="Wells D."/>
            <person name="Wills A."/>
            <person name="Wilson R.K."/>
            <person name="Zimmerman L.B."/>
            <person name="Zorn A.M."/>
            <person name="Grainger R."/>
            <person name="Grammer T."/>
            <person name="Khokha M.K."/>
            <person name="Richardson P.M."/>
            <person name="Rokhsar D.S."/>
        </authorList>
    </citation>
    <scope>NUCLEOTIDE SEQUENCE [LARGE SCALE GENOMIC DNA]</scope>
    <source>
        <strain evidence="2">Nigerian</strain>
    </source>
</reference>
<dbReference type="GeneTree" id="ENSGT00390000010075"/>
<organism evidence="2">
    <name type="scientific">Xenopus tropicalis</name>
    <name type="common">Western clawed frog</name>
    <name type="synonym">Silurana tropicalis</name>
    <dbReference type="NCBI Taxonomy" id="8364"/>
    <lineage>
        <taxon>Eukaryota</taxon>
        <taxon>Metazoa</taxon>
        <taxon>Chordata</taxon>
        <taxon>Craniata</taxon>
        <taxon>Vertebrata</taxon>
        <taxon>Euteleostomi</taxon>
        <taxon>Amphibia</taxon>
        <taxon>Batrachia</taxon>
        <taxon>Anura</taxon>
        <taxon>Pipoidea</taxon>
        <taxon>Pipidae</taxon>
        <taxon>Xenopodinae</taxon>
        <taxon>Xenopus</taxon>
        <taxon>Silurana</taxon>
    </lineage>
</organism>
<dbReference type="InterPro" id="IPR038827">
    <property type="entry name" value="CCDC152"/>
</dbReference>
<dbReference type="InParanoid" id="A0A803J6Y2"/>
<name>A0A803J6Y2_XENTR</name>
<feature type="coiled-coil region" evidence="1">
    <location>
        <begin position="24"/>
        <end position="117"/>
    </location>
</feature>
<protein>
    <recommendedName>
        <fullName evidence="3">Coiled-coil domain-containing protein 152</fullName>
    </recommendedName>
</protein>
<keyword evidence="1" id="KW-0175">Coiled coil</keyword>
<evidence type="ECO:0000256" key="1">
    <source>
        <dbReference type="SAM" id="Coils"/>
    </source>
</evidence>